<sequence>MVNIQDFQKHFPQQYYDMGRIKRKPKIQNKLSNDFDKLFFNFLLIVKYEISIHYTKKEEIDIKYKISQQMENFEYKKKKDVIHNLCFEEKINLKSLDCLATFFKVNLLYSHCFVYYKMFYNPISLLYYHVNHNKDMFLVQKDTIEENHCNGYEIDNIHKPLYSASHYKLTDIYNMMEKLHLNHDNKKKQDCYEYIKTYIDEVLI</sequence>
<protein>
    <submittedName>
        <fullName evidence="1">Uncharacterized protein</fullName>
    </submittedName>
</protein>
<evidence type="ECO:0000313" key="1">
    <source>
        <dbReference type="EMBL" id="QHU18043.1"/>
    </source>
</evidence>
<reference evidence="1" key="1">
    <citation type="journal article" date="2020" name="Nature">
        <title>Giant virus diversity and host interactions through global metagenomics.</title>
        <authorList>
            <person name="Schulz F."/>
            <person name="Roux S."/>
            <person name="Paez-Espino D."/>
            <person name="Jungbluth S."/>
            <person name="Walsh D.A."/>
            <person name="Denef V.J."/>
            <person name="McMahon K.D."/>
            <person name="Konstantinidis K.T."/>
            <person name="Eloe-Fadrosh E.A."/>
            <person name="Kyrpides N.C."/>
            <person name="Woyke T."/>
        </authorList>
    </citation>
    <scope>NUCLEOTIDE SEQUENCE</scope>
    <source>
        <strain evidence="1">GVMAG-S-3300012919-55</strain>
    </source>
</reference>
<proteinExistence type="predicted"/>
<accession>A0A6C0KL78</accession>
<dbReference type="EMBL" id="MN740922">
    <property type="protein sequence ID" value="QHU18043.1"/>
    <property type="molecule type" value="Genomic_DNA"/>
</dbReference>
<name>A0A6C0KL78_9ZZZZ</name>
<dbReference type="AlphaFoldDB" id="A0A6C0KL78"/>
<organism evidence="1">
    <name type="scientific">viral metagenome</name>
    <dbReference type="NCBI Taxonomy" id="1070528"/>
    <lineage>
        <taxon>unclassified sequences</taxon>
        <taxon>metagenomes</taxon>
        <taxon>organismal metagenomes</taxon>
    </lineage>
</organism>